<name>A0A9Q3J2C2_9BASI</name>
<evidence type="ECO:0000256" key="1">
    <source>
        <dbReference type="SAM" id="MobiDB-lite"/>
    </source>
</evidence>
<dbReference type="PANTHER" id="PTHR15503">
    <property type="entry name" value="LDOC1 RELATED"/>
    <property type="match status" value="1"/>
</dbReference>
<protein>
    <recommendedName>
        <fullName evidence="4">Peptidase A2 domain-containing protein</fullName>
    </recommendedName>
</protein>
<dbReference type="SUPFAM" id="SSF56672">
    <property type="entry name" value="DNA/RNA polymerases"/>
    <property type="match status" value="1"/>
</dbReference>
<dbReference type="Gene3D" id="2.40.70.10">
    <property type="entry name" value="Acid Proteases"/>
    <property type="match status" value="1"/>
</dbReference>
<dbReference type="InterPro" id="IPR043502">
    <property type="entry name" value="DNA/RNA_pol_sf"/>
</dbReference>
<evidence type="ECO:0008006" key="4">
    <source>
        <dbReference type="Google" id="ProtNLM"/>
    </source>
</evidence>
<reference evidence="2" key="1">
    <citation type="submission" date="2021-03" db="EMBL/GenBank/DDBJ databases">
        <title>Draft genome sequence of rust myrtle Austropuccinia psidii MF-1, a brazilian biotype.</title>
        <authorList>
            <person name="Quecine M.C."/>
            <person name="Pachon D.M.R."/>
            <person name="Bonatelli M.L."/>
            <person name="Correr F.H."/>
            <person name="Franceschini L.M."/>
            <person name="Leite T.F."/>
            <person name="Margarido G.R.A."/>
            <person name="Almeida C.A."/>
            <person name="Ferrarezi J.A."/>
            <person name="Labate C.A."/>
        </authorList>
    </citation>
    <scope>NUCLEOTIDE SEQUENCE</scope>
    <source>
        <strain evidence="2">MF-1</strain>
    </source>
</reference>
<dbReference type="InterPro" id="IPR032567">
    <property type="entry name" value="RTL1-rel"/>
</dbReference>
<keyword evidence="3" id="KW-1185">Reference proteome</keyword>
<gene>
    <name evidence="2" type="ORF">O181_093765</name>
</gene>
<dbReference type="Gene3D" id="3.10.10.10">
    <property type="entry name" value="HIV Type 1 Reverse Transcriptase, subunit A, domain 1"/>
    <property type="match status" value="1"/>
</dbReference>
<dbReference type="AlphaFoldDB" id="A0A9Q3J2C2"/>
<dbReference type="EMBL" id="AVOT02060605">
    <property type="protein sequence ID" value="MBW0554050.1"/>
    <property type="molecule type" value="Genomic_DNA"/>
</dbReference>
<dbReference type="PANTHER" id="PTHR15503:SF22">
    <property type="entry name" value="TRANSPOSON TY3-I GAG POLYPROTEIN"/>
    <property type="match status" value="1"/>
</dbReference>
<dbReference type="InterPro" id="IPR021109">
    <property type="entry name" value="Peptidase_aspartic_dom_sf"/>
</dbReference>
<dbReference type="Proteomes" id="UP000765509">
    <property type="component" value="Unassembled WGS sequence"/>
</dbReference>
<evidence type="ECO:0000313" key="2">
    <source>
        <dbReference type="EMBL" id="MBW0554050.1"/>
    </source>
</evidence>
<accession>A0A9Q3J2C2</accession>
<dbReference type="CDD" id="cd00303">
    <property type="entry name" value="retropepsin_like"/>
    <property type="match status" value="1"/>
</dbReference>
<comment type="caution">
    <text evidence="2">The sequence shown here is derived from an EMBL/GenBank/DDBJ whole genome shotgun (WGS) entry which is preliminary data.</text>
</comment>
<proteinExistence type="predicted"/>
<sequence>MTNSYRPPQSPTTSLSNSQIPLMDTSGNPMSEVLMLRGMLEQVLNRLTDQSQEMKETVERRDIPDLCFTGNTTKLGPNRTFPNPKATENEQSVFLNSLKKALVVIDLDPVSGVVTNANGELLQELHAFDNDPSPQASKAPLGISSLNLEDDQSLSLLALQEAWESHTTNDPTAKHGEVQGLALIDSGAEGSFFNHSFAKKFYLPLTVCQTPLQVQGYNGVQGEDITQIWNGAISLYDTHPSPYKLMVQANVTNIGKVDLILGIPWLRATDSWVGERSAAMKIGCKVFTGALVPTPPIVQNSVLFKNTDPALPQGKATYNILSLISPFLSILYDEGFPSTLPPHRPGFDCVIELKPNFIAPFGGLYQPSRTENMQLRTYLDDLLRKGFIRLSSSPAAAPIFC</sequence>
<dbReference type="OrthoDB" id="3262920at2759"/>
<feature type="region of interest" description="Disordered" evidence="1">
    <location>
        <begin position="1"/>
        <end position="26"/>
    </location>
</feature>
<evidence type="ECO:0000313" key="3">
    <source>
        <dbReference type="Proteomes" id="UP000765509"/>
    </source>
</evidence>
<organism evidence="2 3">
    <name type="scientific">Austropuccinia psidii MF-1</name>
    <dbReference type="NCBI Taxonomy" id="1389203"/>
    <lineage>
        <taxon>Eukaryota</taxon>
        <taxon>Fungi</taxon>
        <taxon>Dikarya</taxon>
        <taxon>Basidiomycota</taxon>
        <taxon>Pucciniomycotina</taxon>
        <taxon>Pucciniomycetes</taxon>
        <taxon>Pucciniales</taxon>
        <taxon>Sphaerophragmiaceae</taxon>
        <taxon>Austropuccinia</taxon>
    </lineage>
</organism>